<evidence type="ECO:0000256" key="4">
    <source>
        <dbReference type="ARBA" id="ARBA00022741"/>
    </source>
</evidence>
<dbReference type="CDD" id="cd03257">
    <property type="entry name" value="ABC_NikE_OppD_transporters"/>
    <property type="match status" value="2"/>
</dbReference>
<dbReference type="InterPro" id="IPR003439">
    <property type="entry name" value="ABC_transporter-like_ATP-bd"/>
</dbReference>
<dbReference type="Proteomes" id="UP001521209">
    <property type="component" value="Unassembled WGS sequence"/>
</dbReference>
<protein>
    <submittedName>
        <fullName evidence="7">ABC transporter ATP-binding protein</fullName>
    </submittedName>
</protein>
<evidence type="ECO:0000256" key="5">
    <source>
        <dbReference type="ARBA" id="ARBA00022840"/>
    </source>
</evidence>
<sequence length="599" mass="63186">MTGTSPGNAVLEAVDLSVAIVGTTITVVEPTSFSLAPGEILGLVGESGSGKTTLGLALLAHHRRGLRLSGGRVLIRGQDLLRIPPDQLPARRRGLIRYVPQNPGTALNPGLRIGTQLAECFATPPANGNDHLLALLEDVKLPPTPALLRAYPHQLSGGQQQRVAIAMAFAERPPVIVMDEPTTGLDVTTQAHVLQTVRQLCARHAVAALYVSHDLAVVATLAHRVAVMYAGRVVELGPTGRVLHQPAHPYTRALIEAVPDLDRRTAVAGIAGQAPEPARRPAGCAFAPRCALALDACRAEPPALAAIDTDHLVACLRPTSGRSAPAPPSSSPVPGASALPALEVRNISARHGATVVLHGASFSVSPQTCVALVGESGSGKTTLGQIIAGLHHDWDGDILLGGAPLAHRSAQRSAAQRCHIQYIFQNPYSSFNPRRRIGESIAMAVRAFESPSASDLRRRVAEALDMVALPREAASRYPHQLSGGQRQRAAIARALITGPKLLICDEITSALDVSVQAVIVRLLARLQQEHGLSLLFITHNLALVRSIAQHVLVMHGGRIIESEPVDQVLDAPQQSQTRRLLADAPRFSAAPVTLGVGDG</sequence>
<feature type="domain" description="ABC transporter" evidence="6">
    <location>
        <begin position="11"/>
        <end position="255"/>
    </location>
</feature>
<reference evidence="7 8" key="1">
    <citation type="submission" date="2022-01" db="EMBL/GenBank/DDBJ databases">
        <authorList>
            <person name="Won M."/>
            <person name="Kim S.-J."/>
            <person name="Kwon S.-W."/>
        </authorList>
    </citation>
    <scope>NUCLEOTIDE SEQUENCE [LARGE SCALE GENOMIC DNA]</scope>
    <source>
        <strain evidence="7 8">KCTC 23505</strain>
    </source>
</reference>
<dbReference type="PANTHER" id="PTHR43776">
    <property type="entry name" value="TRANSPORT ATP-BINDING PROTEIN"/>
    <property type="match status" value="1"/>
</dbReference>
<dbReference type="SUPFAM" id="SSF52540">
    <property type="entry name" value="P-loop containing nucleoside triphosphate hydrolases"/>
    <property type="match status" value="2"/>
</dbReference>
<gene>
    <name evidence="7" type="ORF">L2A60_16830</name>
</gene>
<dbReference type="PROSITE" id="PS50893">
    <property type="entry name" value="ABC_TRANSPORTER_2"/>
    <property type="match status" value="2"/>
</dbReference>
<organism evidence="7 8">
    <name type="scientific">Acidiphilium iwatense</name>
    <dbReference type="NCBI Taxonomy" id="768198"/>
    <lineage>
        <taxon>Bacteria</taxon>
        <taxon>Pseudomonadati</taxon>
        <taxon>Pseudomonadota</taxon>
        <taxon>Alphaproteobacteria</taxon>
        <taxon>Acetobacterales</taxon>
        <taxon>Acidocellaceae</taxon>
        <taxon>Acidiphilium</taxon>
    </lineage>
</organism>
<keyword evidence="4" id="KW-0547">Nucleotide-binding</keyword>
<comment type="subcellular location">
    <subcellularLocation>
        <location evidence="1">Cell inner membrane</location>
        <topology evidence="1">Peripheral membrane protein</topology>
    </subcellularLocation>
</comment>
<dbReference type="InterPro" id="IPR003593">
    <property type="entry name" value="AAA+_ATPase"/>
</dbReference>
<dbReference type="RefSeq" id="WP_235705624.1">
    <property type="nucleotide sequence ID" value="NZ_JAKGBZ010000047.1"/>
</dbReference>
<proteinExistence type="inferred from homology"/>
<keyword evidence="5 7" id="KW-0067">ATP-binding</keyword>
<comment type="caution">
    <text evidence="7">The sequence shown here is derived from an EMBL/GenBank/DDBJ whole genome shotgun (WGS) entry which is preliminary data.</text>
</comment>
<dbReference type="EMBL" id="JAKGBZ010000047">
    <property type="protein sequence ID" value="MCF3948338.1"/>
    <property type="molecule type" value="Genomic_DNA"/>
</dbReference>
<evidence type="ECO:0000256" key="1">
    <source>
        <dbReference type="ARBA" id="ARBA00004417"/>
    </source>
</evidence>
<dbReference type="NCBIfam" id="NF008453">
    <property type="entry name" value="PRK11308.1"/>
    <property type="match status" value="2"/>
</dbReference>
<comment type="similarity">
    <text evidence="2">Belongs to the ABC transporter superfamily.</text>
</comment>
<dbReference type="SMART" id="SM00382">
    <property type="entry name" value="AAA"/>
    <property type="match status" value="2"/>
</dbReference>
<keyword evidence="8" id="KW-1185">Reference proteome</keyword>
<evidence type="ECO:0000256" key="2">
    <source>
        <dbReference type="ARBA" id="ARBA00005417"/>
    </source>
</evidence>
<evidence type="ECO:0000313" key="7">
    <source>
        <dbReference type="EMBL" id="MCF3948338.1"/>
    </source>
</evidence>
<dbReference type="InterPro" id="IPR027417">
    <property type="entry name" value="P-loop_NTPase"/>
</dbReference>
<dbReference type="Pfam" id="PF08352">
    <property type="entry name" value="oligo_HPY"/>
    <property type="match status" value="1"/>
</dbReference>
<dbReference type="InterPro" id="IPR017871">
    <property type="entry name" value="ABC_transporter-like_CS"/>
</dbReference>
<dbReference type="NCBIfam" id="TIGR01727">
    <property type="entry name" value="oligo_HPY"/>
    <property type="match status" value="1"/>
</dbReference>
<dbReference type="Gene3D" id="3.40.50.300">
    <property type="entry name" value="P-loop containing nucleotide triphosphate hydrolases"/>
    <property type="match status" value="2"/>
</dbReference>
<dbReference type="PANTHER" id="PTHR43776:SF7">
    <property type="entry name" value="D,D-DIPEPTIDE TRANSPORT ATP-BINDING PROTEIN DDPF-RELATED"/>
    <property type="match status" value="1"/>
</dbReference>
<dbReference type="InterPro" id="IPR050319">
    <property type="entry name" value="ABC_transp_ATP-bind"/>
</dbReference>
<feature type="domain" description="ABC transporter" evidence="6">
    <location>
        <begin position="342"/>
        <end position="581"/>
    </location>
</feature>
<evidence type="ECO:0000256" key="3">
    <source>
        <dbReference type="ARBA" id="ARBA00022448"/>
    </source>
</evidence>
<accession>A0ABS9DZZ1</accession>
<dbReference type="InterPro" id="IPR013563">
    <property type="entry name" value="Oligopep_ABC_C"/>
</dbReference>
<dbReference type="GO" id="GO:0005524">
    <property type="term" value="F:ATP binding"/>
    <property type="evidence" value="ECO:0007669"/>
    <property type="project" value="UniProtKB-KW"/>
</dbReference>
<evidence type="ECO:0000313" key="8">
    <source>
        <dbReference type="Proteomes" id="UP001521209"/>
    </source>
</evidence>
<dbReference type="Pfam" id="PF00005">
    <property type="entry name" value="ABC_tran"/>
    <property type="match status" value="2"/>
</dbReference>
<evidence type="ECO:0000259" key="6">
    <source>
        <dbReference type="PROSITE" id="PS50893"/>
    </source>
</evidence>
<dbReference type="PROSITE" id="PS00211">
    <property type="entry name" value="ABC_TRANSPORTER_1"/>
    <property type="match status" value="2"/>
</dbReference>
<keyword evidence="3" id="KW-0813">Transport</keyword>
<name>A0ABS9DZZ1_9PROT</name>